<organism evidence="4">
    <name type="scientific">Sesamum calycinum</name>
    <dbReference type="NCBI Taxonomy" id="2727403"/>
    <lineage>
        <taxon>Eukaryota</taxon>
        <taxon>Viridiplantae</taxon>
        <taxon>Streptophyta</taxon>
        <taxon>Embryophyta</taxon>
        <taxon>Tracheophyta</taxon>
        <taxon>Spermatophyta</taxon>
        <taxon>Magnoliopsida</taxon>
        <taxon>eudicotyledons</taxon>
        <taxon>Gunneridae</taxon>
        <taxon>Pentapetalae</taxon>
        <taxon>asterids</taxon>
        <taxon>lamiids</taxon>
        <taxon>Lamiales</taxon>
        <taxon>Pedaliaceae</taxon>
        <taxon>Sesamum</taxon>
    </lineage>
</organism>
<feature type="transmembrane region" description="Helical" evidence="2">
    <location>
        <begin position="176"/>
        <end position="202"/>
    </location>
</feature>
<keyword evidence="2" id="KW-0812">Transmembrane</keyword>
<keyword evidence="2" id="KW-1133">Transmembrane helix</keyword>
<evidence type="ECO:0000256" key="1">
    <source>
        <dbReference type="PROSITE-ProRule" id="PRU00024"/>
    </source>
</evidence>
<keyword evidence="1" id="KW-0862">Zinc</keyword>
<dbReference type="SUPFAM" id="SSF57845">
    <property type="entry name" value="B-box zinc-binding domain"/>
    <property type="match status" value="1"/>
</dbReference>
<dbReference type="Pfam" id="PF04640">
    <property type="entry name" value="PLATZ"/>
    <property type="match status" value="1"/>
</dbReference>
<protein>
    <recommendedName>
        <fullName evidence="3">B box-type domain-containing protein</fullName>
    </recommendedName>
</protein>
<reference evidence="4" key="2">
    <citation type="journal article" date="2024" name="Plant">
        <title>Genomic evolution and insights into agronomic trait innovations of Sesamum species.</title>
        <authorList>
            <person name="Miao H."/>
            <person name="Wang L."/>
            <person name="Qu L."/>
            <person name="Liu H."/>
            <person name="Sun Y."/>
            <person name="Le M."/>
            <person name="Wang Q."/>
            <person name="Wei S."/>
            <person name="Zheng Y."/>
            <person name="Lin W."/>
            <person name="Duan Y."/>
            <person name="Cao H."/>
            <person name="Xiong S."/>
            <person name="Wang X."/>
            <person name="Wei L."/>
            <person name="Li C."/>
            <person name="Ma Q."/>
            <person name="Ju M."/>
            <person name="Zhao R."/>
            <person name="Li G."/>
            <person name="Mu C."/>
            <person name="Tian Q."/>
            <person name="Mei H."/>
            <person name="Zhang T."/>
            <person name="Gao T."/>
            <person name="Zhang H."/>
        </authorList>
    </citation>
    <scope>NUCLEOTIDE SEQUENCE</scope>
    <source>
        <strain evidence="4">KEN8</strain>
    </source>
</reference>
<sequence>MPKWLDEFLEKTFFSKCYAHHLQKNDLNRYCITCNASACKHCVATGVHIEHDVLTIYRHVYQDVVPLDQMEQHIDCSKIQTYKCNKKWVISLTPLPHTGSGSLIEGDGACKVCKRKLTERSDRFCFCSIACKFQAISKRNRIQFRIRAKKTSQTKTAVYQQASTSESKRKRSRKGACLVCFALLCDVALCGLALLALFAYYIRMDSMNLKDMSFMNEPDRRSNRSSYWVTGSLVRPVGPE</sequence>
<reference evidence="4" key="1">
    <citation type="submission" date="2020-06" db="EMBL/GenBank/DDBJ databases">
        <authorList>
            <person name="Li T."/>
            <person name="Hu X."/>
            <person name="Zhang T."/>
            <person name="Song X."/>
            <person name="Zhang H."/>
            <person name="Dai N."/>
            <person name="Sheng W."/>
            <person name="Hou X."/>
            <person name="Wei L."/>
        </authorList>
    </citation>
    <scope>NUCLEOTIDE SEQUENCE</scope>
    <source>
        <strain evidence="4">KEN8</strain>
        <tissue evidence="4">Leaf</tissue>
    </source>
</reference>
<dbReference type="EMBL" id="JACGWM010000011">
    <property type="protein sequence ID" value="KAL0342763.1"/>
    <property type="molecule type" value="Genomic_DNA"/>
</dbReference>
<keyword evidence="1" id="KW-0863">Zinc-finger</keyword>
<evidence type="ECO:0000313" key="4">
    <source>
        <dbReference type="EMBL" id="KAL0342763.1"/>
    </source>
</evidence>
<evidence type="ECO:0000256" key="2">
    <source>
        <dbReference type="SAM" id="Phobius"/>
    </source>
</evidence>
<dbReference type="InterPro" id="IPR006734">
    <property type="entry name" value="PLATZ"/>
</dbReference>
<dbReference type="AlphaFoldDB" id="A0AAW2NHI9"/>
<dbReference type="GO" id="GO:0008270">
    <property type="term" value="F:zinc ion binding"/>
    <property type="evidence" value="ECO:0007669"/>
    <property type="project" value="UniProtKB-KW"/>
</dbReference>
<name>A0AAW2NHI9_9LAMI</name>
<accession>A0AAW2NHI9</accession>
<dbReference type="PANTHER" id="PTHR31065:SF9">
    <property type="entry name" value="TRANSCRIPTION FACTOR FAMILY PROTEIN, PUTATIVE-RELATED"/>
    <property type="match status" value="1"/>
</dbReference>
<comment type="caution">
    <text evidence="4">The sequence shown here is derived from an EMBL/GenBank/DDBJ whole genome shotgun (WGS) entry which is preliminary data.</text>
</comment>
<gene>
    <name evidence="4" type="ORF">Scaly_1938900</name>
</gene>
<evidence type="ECO:0000259" key="3">
    <source>
        <dbReference type="PROSITE" id="PS50119"/>
    </source>
</evidence>
<dbReference type="PROSITE" id="PS50119">
    <property type="entry name" value="ZF_BBOX"/>
    <property type="match status" value="1"/>
</dbReference>
<keyword evidence="1" id="KW-0479">Metal-binding</keyword>
<dbReference type="PANTHER" id="PTHR31065">
    <property type="entry name" value="PLATZ TRANSCRIPTION FACTOR FAMILY PROTEIN"/>
    <property type="match status" value="1"/>
</dbReference>
<feature type="domain" description="B box-type" evidence="3">
    <location>
        <begin position="17"/>
        <end position="56"/>
    </location>
</feature>
<dbReference type="InterPro" id="IPR000315">
    <property type="entry name" value="Znf_B-box"/>
</dbReference>
<proteinExistence type="predicted"/>
<keyword evidence="2" id="KW-0472">Membrane</keyword>